<gene>
    <name evidence="1" type="ORF">Harvfovirus23_6</name>
</gene>
<evidence type="ECO:0000313" key="1">
    <source>
        <dbReference type="EMBL" id="AYV81254.1"/>
    </source>
</evidence>
<proteinExistence type="predicted"/>
<reference evidence="1" key="1">
    <citation type="submission" date="2018-10" db="EMBL/GenBank/DDBJ databases">
        <title>Hidden diversity of soil giant viruses.</title>
        <authorList>
            <person name="Schulz F."/>
            <person name="Alteio L."/>
            <person name="Goudeau D."/>
            <person name="Ryan E.M."/>
            <person name="Malmstrom R.R."/>
            <person name="Blanchard J."/>
            <person name="Woyke T."/>
        </authorList>
    </citation>
    <scope>NUCLEOTIDE SEQUENCE</scope>
    <source>
        <strain evidence="1">HAV1</strain>
    </source>
</reference>
<protein>
    <submittedName>
        <fullName evidence="1">Ankyrin repeat domain-containing protein</fullName>
    </submittedName>
</protein>
<organism evidence="1">
    <name type="scientific">Harvfovirus sp</name>
    <dbReference type="NCBI Taxonomy" id="2487768"/>
    <lineage>
        <taxon>Viruses</taxon>
        <taxon>Varidnaviria</taxon>
        <taxon>Bamfordvirae</taxon>
        <taxon>Nucleocytoviricota</taxon>
        <taxon>Megaviricetes</taxon>
        <taxon>Imitervirales</taxon>
        <taxon>Mimiviridae</taxon>
        <taxon>Klosneuvirinae</taxon>
    </lineage>
</organism>
<dbReference type="Pfam" id="PF13637">
    <property type="entry name" value="Ank_4"/>
    <property type="match status" value="1"/>
</dbReference>
<dbReference type="EMBL" id="MK072265">
    <property type="protein sequence ID" value="AYV81254.1"/>
    <property type="molecule type" value="Genomic_DNA"/>
</dbReference>
<sequence length="126" mass="14622">MYKTFHQACKDNNINRVLEMLDIDPTIIYISDDSGNTAAHICALCGSYDILFFFITNYPNILSYKDNDNKSIAHILENNPPILAKLLNIYPKEYLNELDSIKFDHKTLLLDMIKQKKRYSDTKINS</sequence>
<dbReference type="InterPro" id="IPR002110">
    <property type="entry name" value="Ankyrin_rpt"/>
</dbReference>
<name>A0A3G5A445_9VIRU</name>
<accession>A0A3G5A445</accession>
<dbReference type="SUPFAM" id="SSF48403">
    <property type="entry name" value="Ankyrin repeat"/>
    <property type="match status" value="1"/>
</dbReference>
<dbReference type="Gene3D" id="1.25.40.20">
    <property type="entry name" value="Ankyrin repeat-containing domain"/>
    <property type="match status" value="1"/>
</dbReference>
<dbReference type="InterPro" id="IPR036770">
    <property type="entry name" value="Ankyrin_rpt-contain_sf"/>
</dbReference>